<proteinExistence type="predicted"/>
<evidence type="ECO:0000313" key="1">
    <source>
        <dbReference type="EMBL" id="KUG21735.1"/>
    </source>
</evidence>
<accession>A0A0W8FLH9</accession>
<dbReference type="EMBL" id="LNQE01001026">
    <property type="protein sequence ID" value="KUG21735.1"/>
    <property type="molecule type" value="Genomic_DNA"/>
</dbReference>
<gene>
    <name evidence="1" type="ORF">ASZ90_008501</name>
</gene>
<name>A0A0W8FLH9_9ZZZZ</name>
<dbReference type="AlphaFoldDB" id="A0A0W8FLH9"/>
<sequence length="44" mass="4985">MLFDNSSTMPQELAFEKDGTLTVINVPLFEIIERSSRLCPQGKK</sequence>
<organism evidence="1">
    <name type="scientific">hydrocarbon metagenome</name>
    <dbReference type="NCBI Taxonomy" id="938273"/>
    <lineage>
        <taxon>unclassified sequences</taxon>
        <taxon>metagenomes</taxon>
        <taxon>ecological metagenomes</taxon>
    </lineage>
</organism>
<reference evidence="1" key="1">
    <citation type="journal article" date="2015" name="Proc. Natl. Acad. Sci. U.S.A.">
        <title>Networks of energetic and metabolic interactions define dynamics in microbial communities.</title>
        <authorList>
            <person name="Embree M."/>
            <person name="Liu J.K."/>
            <person name="Al-Bassam M.M."/>
            <person name="Zengler K."/>
        </authorList>
    </citation>
    <scope>NUCLEOTIDE SEQUENCE</scope>
</reference>
<protein>
    <submittedName>
        <fullName evidence="1">Uncharacterized protein</fullName>
    </submittedName>
</protein>
<comment type="caution">
    <text evidence="1">The sequence shown here is derived from an EMBL/GenBank/DDBJ whole genome shotgun (WGS) entry which is preliminary data.</text>
</comment>